<reference evidence="7" key="1">
    <citation type="submission" date="2024-09" db="EMBL/GenBank/DDBJ databases">
        <authorList>
            <person name="Sun Q."/>
        </authorList>
    </citation>
    <scope>NUCLEOTIDE SEQUENCE [LARGE SCALE GENOMIC DNA]</scope>
    <source>
        <strain evidence="7">JCM 31273</strain>
    </source>
</reference>
<comment type="caution">
    <text evidence="7">The sequence shown here is derived from an EMBL/GenBank/DDBJ whole genome shotgun (WGS) entry which is preliminary data.</text>
</comment>
<feature type="transmembrane region" description="Helical" evidence="6">
    <location>
        <begin position="91"/>
        <end position="108"/>
    </location>
</feature>
<dbReference type="InterPro" id="IPR023271">
    <property type="entry name" value="Aquaporin-like"/>
</dbReference>
<feature type="transmembrane region" description="Helical" evidence="6">
    <location>
        <begin position="139"/>
        <end position="163"/>
    </location>
</feature>
<dbReference type="EMBL" id="JBHMAJ010000009">
    <property type="protein sequence ID" value="MFB9825106.1"/>
    <property type="molecule type" value="Genomic_DNA"/>
</dbReference>
<feature type="transmembrane region" description="Helical" evidence="6">
    <location>
        <begin position="253"/>
        <end position="275"/>
    </location>
</feature>
<dbReference type="PANTHER" id="PTHR30520:SF2">
    <property type="entry name" value="INNER MEMBRANE PROTEIN YFDC"/>
    <property type="match status" value="1"/>
</dbReference>
<dbReference type="AlphaFoldDB" id="A0ABD5MMQ0"/>
<evidence type="ECO:0000256" key="3">
    <source>
        <dbReference type="ARBA" id="ARBA00022989"/>
    </source>
</evidence>
<feature type="transmembrane region" description="Helical" evidence="6">
    <location>
        <begin position="183"/>
        <end position="206"/>
    </location>
</feature>
<dbReference type="Pfam" id="PF01226">
    <property type="entry name" value="Form_Nir_trans"/>
    <property type="match status" value="1"/>
</dbReference>
<dbReference type="GeneID" id="67211020"/>
<protein>
    <submittedName>
        <fullName evidence="7">Formate/nitrite transporter family protein</fullName>
    </submittedName>
</protein>
<dbReference type="Proteomes" id="UP001589595">
    <property type="component" value="Unassembled WGS sequence"/>
</dbReference>
<feature type="compositionally biased region" description="Basic and acidic residues" evidence="5">
    <location>
        <begin position="17"/>
        <end position="28"/>
    </location>
</feature>
<feature type="transmembrane region" description="Helical" evidence="6">
    <location>
        <begin position="54"/>
        <end position="79"/>
    </location>
</feature>
<evidence type="ECO:0000256" key="4">
    <source>
        <dbReference type="ARBA" id="ARBA00023136"/>
    </source>
</evidence>
<dbReference type="InterPro" id="IPR000292">
    <property type="entry name" value="For/NO2_transpt"/>
</dbReference>
<gene>
    <name evidence="7" type="ORF">ACFFOL_13120</name>
</gene>
<evidence type="ECO:0000313" key="7">
    <source>
        <dbReference type="EMBL" id="MFB9825106.1"/>
    </source>
</evidence>
<evidence type="ECO:0000256" key="1">
    <source>
        <dbReference type="ARBA" id="ARBA00004141"/>
    </source>
</evidence>
<feature type="transmembrane region" description="Helical" evidence="6">
    <location>
        <begin position="213"/>
        <end position="233"/>
    </location>
</feature>
<keyword evidence="4 6" id="KW-0472">Membrane</keyword>
<accession>A0ABD5MMQ0</accession>
<feature type="region of interest" description="Disordered" evidence="5">
    <location>
        <begin position="1"/>
        <end position="33"/>
    </location>
</feature>
<organism evidence="7 8">
    <name type="scientific">Halobaculum roseum</name>
    <dbReference type="NCBI Taxonomy" id="2175149"/>
    <lineage>
        <taxon>Archaea</taxon>
        <taxon>Methanobacteriati</taxon>
        <taxon>Methanobacteriota</taxon>
        <taxon>Stenosarchaea group</taxon>
        <taxon>Halobacteria</taxon>
        <taxon>Halobacteriales</taxon>
        <taxon>Haloferacaceae</taxon>
        <taxon>Halobaculum</taxon>
    </lineage>
</organism>
<keyword evidence="2 6" id="KW-0812">Transmembrane</keyword>
<keyword evidence="3 6" id="KW-1133">Transmembrane helix</keyword>
<evidence type="ECO:0000256" key="2">
    <source>
        <dbReference type="ARBA" id="ARBA00022692"/>
    </source>
</evidence>
<evidence type="ECO:0000256" key="5">
    <source>
        <dbReference type="SAM" id="MobiDB-lite"/>
    </source>
</evidence>
<keyword evidence="8" id="KW-1185">Reference proteome</keyword>
<dbReference type="RefSeq" id="WP_222920976.1">
    <property type="nucleotide sequence ID" value="NZ_CP082286.1"/>
</dbReference>
<proteinExistence type="predicted"/>
<sequence>MVADDGADGGDGGDAGVGHEREAEREGEIPASNETVIDRLAETGVDEMDRGAPALFLSALSAGLDIGFGPLLVAVVTTLTVAGGDPVVDRLYVGAAYSVGFVFVVLGGSELFTEHTSLAVVPVLDDRAGLGDLGRLWSLVYAGNVVGGVAFAVFVVWFAPAYGLASTASFAELAEPFLDQPTAVLFAGAVLTGWMMGLLAWLVAAADSTIARVVFVVLVTGAIGFAHLPHSIAGNVEVLAATLADPDIGVAEYVRFMALTTAGNVGGGAVFVALLKYGFVLGTVEGEP</sequence>
<comment type="subcellular location">
    <subcellularLocation>
        <location evidence="1">Membrane</location>
        <topology evidence="1">Multi-pass membrane protein</topology>
    </subcellularLocation>
</comment>
<name>A0ABD5MMQ0_9EURY</name>
<evidence type="ECO:0000313" key="8">
    <source>
        <dbReference type="Proteomes" id="UP001589595"/>
    </source>
</evidence>
<dbReference type="GO" id="GO:0016020">
    <property type="term" value="C:membrane"/>
    <property type="evidence" value="ECO:0007669"/>
    <property type="project" value="UniProtKB-SubCell"/>
</dbReference>
<dbReference type="PANTHER" id="PTHR30520">
    <property type="entry name" value="FORMATE TRANSPORTER-RELATED"/>
    <property type="match status" value="1"/>
</dbReference>
<evidence type="ECO:0000256" key="6">
    <source>
        <dbReference type="SAM" id="Phobius"/>
    </source>
</evidence>
<dbReference type="Gene3D" id="1.20.1080.10">
    <property type="entry name" value="Glycerol uptake facilitator protein"/>
    <property type="match status" value="1"/>
</dbReference>